<dbReference type="Proteomes" id="UP000053558">
    <property type="component" value="Unassembled WGS sequence"/>
</dbReference>
<accession>A0A5M3N7N5</accession>
<name>A0A5M3N7N5_CONPW</name>
<dbReference type="InterPro" id="IPR021765">
    <property type="entry name" value="UstYa-like"/>
</dbReference>
<dbReference type="Pfam" id="PF11807">
    <property type="entry name" value="UstYa"/>
    <property type="match status" value="1"/>
</dbReference>
<protein>
    <recommendedName>
        <fullName evidence="6">Oxidase ustYa</fullName>
    </recommendedName>
</protein>
<keyword evidence="5" id="KW-1185">Reference proteome</keyword>
<dbReference type="GO" id="GO:0043386">
    <property type="term" value="P:mycotoxin biosynthetic process"/>
    <property type="evidence" value="ECO:0007669"/>
    <property type="project" value="InterPro"/>
</dbReference>
<keyword evidence="2" id="KW-0560">Oxidoreductase</keyword>
<dbReference type="GeneID" id="19204634"/>
<evidence type="ECO:0000256" key="2">
    <source>
        <dbReference type="ARBA" id="ARBA00023002"/>
    </source>
</evidence>
<comment type="similarity">
    <text evidence="3">Belongs to the ustYa family.</text>
</comment>
<organism evidence="4 5">
    <name type="scientific">Coniophora puteana (strain RWD-64-598)</name>
    <name type="common">Brown rot fungus</name>
    <dbReference type="NCBI Taxonomy" id="741705"/>
    <lineage>
        <taxon>Eukaryota</taxon>
        <taxon>Fungi</taxon>
        <taxon>Dikarya</taxon>
        <taxon>Basidiomycota</taxon>
        <taxon>Agaricomycotina</taxon>
        <taxon>Agaricomycetes</taxon>
        <taxon>Agaricomycetidae</taxon>
        <taxon>Boletales</taxon>
        <taxon>Coniophorineae</taxon>
        <taxon>Coniophoraceae</taxon>
        <taxon>Coniophora</taxon>
    </lineage>
</organism>
<evidence type="ECO:0008006" key="6">
    <source>
        <dbReference type="Google" id="ProtNLM"/>
    </source>
</evidence>
<dbReference type="PANTHER" id="PTHR33365:SF11">
    <property type="entry name" value="TAT PATHWAY SIGNAL SEQUENCE"/>
    <property type="match status" value="1"/>
</dbReference>
<dbReference type="EMBL" id="JH711573">
    <property type="protein sequence ID" value="EIW87443.1"/>
    <property type="molecule type" value="Genomic_DNA"/>
</dbReference>
<dbReference type="OMA" id="YLEWEDE"/>
<evidence type="ECO:0000313" key="5">
    <source>
        <dbReference type="Proteomes" id="UP000053558"/>
    </source>
</evidence>
<dbReference type="AlphaFoldDB" id="A0A5M3N7N5"/>
<proteinExistence type="inferred from homology"/>
<sequence length="207" mass="23728">MLLWLLRSSKTDPIGCTLLVILTIFNLASLQAVQTALRGPQYWSDYPNEVPFPFHKASLEFKIHESYGVHESSNWATIIPRGRHGWVRLGPQGRPFAVSMYHQMHCINAIRRAVIVAQDPALIGTLRAQGEFKHAEHCFDYLRQTVTCNADTSLEVLGNWTLLDGSVVEGTSSDGILHECRDWTQVRRYVMDNYAEWEDDPWPIREF</sequence>
<evidence type="ECO:0000256" key="1">
    <source>
        <dbReference type="ARBA" id="ARBA00004685"/>
    </source>
</evidence>
<evidence type="ECO:0000313" key="4">
    <source>
        <dbReference type="EMBL" id="EIW87443.1"/>
    </source>
</evidence>
<dbReference type="RefSeq" id="XP_007763930.1">
    <property type="nucleotide sequence ID" value="XM_007765740.1"/>
</dbReference>
<dbReference type="PANTHER" id="PTHR33365">
    <property type="entry name" value="YALI0B05434P"/>
    <property type="match status" value="1"/>
</dbReference>
<reference evidence="5" key="1">
    <citation type="journal article" date="2012" name="Science">
        <title>The Paleozoic origin of enzymatic lignin decomposition reconstructed from 31 fungal genomes.</title>
        <authorList>
            <person name="Floudas D."/>
            <person name="Binder M."/>
            <person name="Riley R."/>
            <person name="Barry K."/>
            <person name="Blanchette R.A."/>
            <person name="Henrissat B."/>
            <person name="Martinez A.T."/>
            <person name="Otillar R."/>
            <person name="Spatafora J.W."/>
            <person name="Yadav J.S."/>
            <person name="Aerts A."/>
            <person name="Benoit I."/>
            <person name="Boyd A."/>
            <person name="Carlson A."/>
            <person name="Copeland A."/>
            <person name="Coutinho P.M."/>
            <person name="de Vries R.P."/>
            <person name="Ferreira P."/>
            <person name="Findley K."/>
            <person name="Foster B."/>
            <person name="Gaskell J."/>
            <person name="Glotzer D."/>
            <person name="Gorecki P."/>
            <person name="Heitman J."/>
            <person name="Hesse C."/>
            <person name="Hori C."/>
            <person name="Igarashi K."/>
            <person name="Jurgens J.A."/>
            <person name="Kallen N."/>
            <person name="Kersten P."/>
            <person name="Kohler A."/>
            <person name="Kuees U."/>
            <person name="Kumar T.K.A."/>
            <person name="Kuo A."/>
            <person name="LaButti K."/>
            <person name="Larrondo L.F."/>
            <person name="Lindquist E."/>
            <person name="Ling A."/>
            <person name="Lombard V."/>
            <person name="Lucas S."/>
            <person name="Lundell T."/>
            <person name="Martin R."/>
            <person name="McLaughlin D.J."/>
            <person name="Morgenstern I."/>
            <person name="Morin E."/>
            <person name="Murat C."/>
            <person name="Nagy L.G."/>
            <person name="Nolan M."/>
            <person name="Ohm R.A."/>
            <person name="Patyshakuliyeva A."/>
            <person name="Rokas A."/>
            <person name="Ruiz-Duenas F.J."/>
            <person name="Sabat G."/>
            <person name="Salamov A."/>
            <person name="Samejima M."/>
            <person name="Schmutz J."/>
            <person name="Slot J.C."/>
            <person name="St John F."/>
            <person name="Stenlid J."/>
            <person name="Sun H."/>
            <person name="Sun S."/>
            <person name="Syed K."/>
            <person name="Tsang A."/>
            <person name="Wiebenga A."/>
            <person name="Young D."/>
            <person name="Pisabarro A."/>
            <person name="Eastwood D.C."/>
            <person name="Martin F."/>
            <person name="Cullen D."/>
            <person name="Grigoriev I.V."/>
            <person name="Hibbett D.S."/>
        </authorList>
    </citation>
    <scope>NUCLEOTIDE SEQUENCE [LARGE SCALE GENOMIC DNA]</scope>
    <source>
        <strain evidence="5">RWD-64-598 SS2</strain>
    </source>
</reference>
<evidence type="ECO:0000256" key="3">
    <source>
        <dbReference type="ARBA" id="ARBA00035112"/>
    </source>
</evidence>
<dbReference type="GO" id="GO:0016491">
    <property type="term" value="F:oxidoreductase activity"/>
    <property type="evidence" value="ECO:0007669"/>
    <property type="project" value="UniProtKB-KW"/>
</dbReference>
<dbReference type="KEGG" id="cput:CONPUDRAFT_161974"/>
<gene>
    <name evidence="4" type="ORF">CONPUDRAFT_161974</name>
</gene>
<comment type="pathway">
    <text evidence="1">Mycotoxin biosynthesis.</text>
</comment>
<comment type="caution">
    <text evidence="4">The sequence shown here is derived from an EMBL/GenBank/DDBJ whole genome shotgun (WGS) entry which is preliminary data.</text>
</comment>
<dbReference type="OrthoDB" id="3687641at2759"/>